<dbReference type="AlphaFoldDB" id="A0A225WQR6"/>
<name>A0A225WQR6_9STRA</name>
<accession>A0A225WQR6</accession>
<comment type="caution">
    <text evidence="1">The sequence shown here is derived from an EMBL/GenBank/DDBJ whole genome shotgun (WGS) entry which is preliminary data.</text>
</comment>
<organism evidence="1 2">
    <name type="scientific">Phytophthora megakarya</name>
    <dbReference type="NCBI Taxonomy" id="4795"/>
    <lineage>
        <taxon>Eukaryota</taxon>
        <taxon>Sar</taxon>
        <taxon>Stramenopiles</taxon>
        <taxon>Oomycota</taxon>
        <taxon>Peronosporomycetes</taxon>
        <taxon>Peronosporales</taxon>
        <taxon>Peronosporaceae</taxon>
        <taxon>Phytophthora</taxon>
    </lineage>
</organism>
<protein>
    <submittedName>
        <fullName evidence="1">Uncharacterized protein</fullName>
    </submittedName>
</protein>
<proteinExistence type="predicted"/>
<evidence type="ECO:0000313" key="1">
    <source>
        <dbReference type="EMBL" id="OWZ20063.1"/>
    </source>
</evidence>
<sequence>MSTRHQFRRSITSVTRTVYDDRLHGDGGLPQGENAASSRTKHCMNRFLNILFSVFNELQSDRRQSISRLNERSPFWQDVKAAYVQVYETSHERNLLAFRHELFKGVDPSIIRPHSEKKLYDMSKELLGNYFVAEHMKMNFLITSTNPARYYIYECGLSCKRSMF</sequence>
<dbReference type="OrthoDB" id="91084at2759"/>
<dbReference type="EMBL" id="NBNE01000365">
    <property type="protein sequence ID" value="OWZ20063.1"/>
    <property type="molecule type" value="Genomic_DNA"/>
</dbReference>
<dbReference type="Proteomes" id="UP000198211">
    <property type="component" value="Unassembled WGS sequence"/>
</dbReference>
<gene>
    <name evidence="1" type="ORF">PHMEG_0005585</name>
</gene>
<evidence type="ECO:0000313" key="2">
    <source>
        <dbReference type="Proteomes" id="UP000198211"/>
    </source>
</evidence>
<reference evidence="2" key="1">
    <citation type="submission" date="2017-03" db="EMBL/GenBank/DDBJ databases">
        <title>Phytopthora megakarya and P. palmivora, two closely related causual agents of cacao black pod achieved similar genome size and gene model numbers by different mechanisms.</title>
        <authorList>
            <person name="Ali S."/>
            <person name="Shao J."/>
            <person name="Larry D.J."/>
            <person name="Kronmiller B."/>
            <person name="Shen D."/>
            <person name="Strem M.D."/>
            <person name="Melnick R.L."/>
            <person name="Guiltinan M.J."/>
            <person name="Tyler B.M."/>
            <person name="Meinhardt L.W."/>
            <person name="Bailey B.A."/>
        </authorList>
    </citation>
    <scope>NUCLEOTIDE SEQUENCE [LARGE SCALE GENOMIC DNA]</scope>
    <source>
        <strain evidence="2">zdho120</strain>
    </source>
</reference>
<keyword evidence="2" id="KW-1185">Reference proteome</keyword>